<dbReference type="SUPFAM" id="SSF63829">
    <property type="entry name" value="Calcium-dependent phosphotriesterase"/>
    <property type="match status" value="1"/>
</dbReference>
<organism evidence="1 2">
    <name type="scientific">Mytilus edulis</name>
    <name type="common">Blue mussel</name>
    <dbReference type="NCBI Taxonomy" id="6550"/>
    <lineage>
        <taxon>Eukaryota</taxon>
        <taxon>Metazoa</taxon>
        <taxon>Spiralia</taxon>
        <taxon>Lophotrochozoa</taxon>
        <taxon>Mollusca</taxon>
        <taxon>Bivalvia</taxon>
        <taxon>Autobranchia</taxon>
        <taxon>Pteriomorphia</taxon>
        <taxon>Mytilida</taxon>
        <taxon>Mytiloidea</taxon>
        <taxon>Mytilidae</taxon>
        <taxon>Mytilinae</taxon>
        <taxon>Mytilus</taxon>
    </lineage>
</organism>
<evidence type="ECO:0000313" key="2">
    <source>
        <dbReference type="Proteomes" id="UP000683360"/>
    </source>
</evidence>
<name>A0A8S3SLR2_MYTED</name>
<dbReference type="OrthoDB" id="10376369at2759"/>
<protein>
    <submittedName>
        <fullName evidence="1">Uncharacterized protein</fullName>
    </submittedName>
</protein>
<dbReference type="Proteomes" id="UP000683360">
    <property type="component" value="Unassembled WGS sequence"/>
</dbReference>
<dbReference type="InterPro" id="IPR015943">
    <property type="entry name" value="WD40/YVTN_repeat-like_dom_sf"/>
</dbReference>
<dbReference type="EMBL" id="CAJPWZ010001615">
    <property type="protein sequence ID" value="CAG2218898.1"/>
    <property type="molecule type" value="Genomic_DNA"/>
</dbReference>
<evidence type="ECO:0000313" key="1">
    <source>
        <dbReference type="EMBL" id="CAG2218898.1"/>
    </source>
</evidence>
<reference evidence="1" key="1">
    <citation type="submission" date="2021-03" db="EMBL/GenBank/DDBJ databases">
        <authorList>
            <person name="Bekaert M."/>
        </authorList>
    </citation>
    <scope>NUCLEOTIDE SEQUENCE</scope>
</reference>
<dbReference type="AlphaFoldDB" id="A0A8S3SLR2"/>
<keyword evidence="2" id="KW-1185">Reference proteome</keyword>
<proteinExistence type="predicted"/>
<dbReference type="Gene3D" id="2.130.10.10">
    <property type="entry name" value="YVTN repeat-like/Quinoprotein amine dehydrogenase"/>
    <property type="match status" value="1"/>
</dbReference>
<sequence length="301" mass="33725">MQRLMCFKCQSKKSSNSKTETDKRIIDIKELGQQDRDMGQQVNDVGLHGKEVDHQDKEMMSMSGQLKAGVYSSPTNVQLINIKEYQTNLDDIELLAVSLNGSKWIGNGMYKEGLNPLTTHTALQHSLDRSLWIGDGNKDADCHPITSHTALQSIKLVGDKLRIISSYKMDVWDIAVTPTNDILLATSEPGLKQIEARSNKVTDSVYCEDINNLSSVHETKDGKVVVGGQKWVAVMDTGGNYLTIYKNDMNNKRVFDGAIRSITSTRNAYLEVCTFDYNCPAYLEVCTFDYNCPAYLEVLFI</sequence>
<gene>
    <name evidence="1" type="ORF">MEDL_32487</name>
</gene>
<accession>A0A8S3SLR2</accession>
<comment type="caution">
    <text evidence="1">The sequence shown here is derived from an EMBL/GenBank/DDBJ whole genome shotgun (WGS) entry which is preliminary data.</text>
</comment>